<dbReference type="STRING" id="887062.HGR_07596"/>
<dbReference type="eggNOG" id="COG2358">
    <property type="taxonomic scope" value="Bacteria"/>
</dbReference>
<feature type="transmembrane region" description="Helical" evidence="1">
    <location>
        <begin position="12"/>
        <end position="36"/>
    </location>
</feature>
<dbReference type="EMBL" id="AEGR01000052">
    <property type="protein sequence ID" value="EGI77159.1"/>
    <property type="molecule type" value="Genomic_DNA"/>
</dbReference>
<keyword evidence="1" id="KW-0472">Membrane</keyword>
<organism evidence="2 3">
    <name type="scientific">Hylemonella gracilis ATCC 19624</name>
    <dbReference type="NCBI Taxonomy" id="887062"/>
    <lineage>
        <taxon>Bacteria</taxon>
        <taxon>Pseudomonadati</taxon>
        <taxon>Pseudomonadota</taxon>
        <taxon>Betaproteobacteria</taxon>
        <taxon>Burkholderiales</taxon>
        <taxon>Comamonadaceae</taxon>
        <taxon>Hylemonella</taxon>
    </lineage>
</organism>
<feature type="transmembrane region" description="Helical" evidence="1">
    <location>
        <begin position="333"/>
        <end position="366"/>
    </location>
</feature>
<sequence>MKLLKRLLTMGGAVPLIGMTLLALLVLVVAVLGFGFSPAPGDTLTIAAGPEGSNFARTAARYQKILEQQGVKLNILTTGGSRDNLRRLMDPQQKVDVALVLGGQAGEAEVEKLVSLGSVSYQPLMLFYHGQPKKLLSEFKGLRLDIGEEGSGSRTLALALLAANGIKPGTDGAQGGDNTVLVNTPDQDIAKALVSGQVHAFFAMNESTPTALIRELLRSGKVHLFDFAQAEAYTRRFSYLNKLTLPRGAINLGEDIPATDVRLIGPTVQLVAREGLHPALSDLLLEAARAVHARPGMYAKPGEFPSPIEREFRISEDAQRYYSSGRNVLYRTFPFWVASLIARVAAILVPVLIVLIPGMRVLPVVYRWSMTRRIYRYYGELQKLEKEWPDADTARRAELLQRLDRIDAAVFNTRVPSAFGDLFYDLRGHIAQVRLQLQQKPTA</sequence>
<dbReference type="RefSeq" id="WP_006297555.1">
    <property type="nucleotide sequence ID" value="NZ_AEGR01000052.1"/>
</dbReference>
<proteinExistence type="predicted"/>
<dbReference type="SUPFAM" id="SSF53850">
    <property type="entry name" value="Periplasmic binding protein-like II"/>
    <property type="match status" value="1"/>
</dbReference>
<keyword evidence="1" id="KW-1133">Transmembrane helix</keyword>
<dbReference type="OrthoDB" id="237270at2"/>
<evidence type="ECO:0000313" key="3">
    <source>
        <dbReference type="Proteomes" id="UP000016368"/>
    </source>
</evidence>
<evidence type="ECO:0008006" key="4">
    <source>
        <dbReference type="Google" id="ProtNLM"/>
    </source>
</evidence>
<reference evidence="2 3" key="1">
    <citation type="journal article" date="2011" name="EMBO J.">
        <title>Structural diversity of bacterial flagellar motors.</title>
        <authorList>
            <person name="Chen S."/>
            <person name="Beeby M."/>
            <person name="Murphy G.E."/>
            <person name="Leadbetter J.R."/>
            <person name="Hendrixson D.R."/>
            <person name="Briegel A."/>
            <person name="Li Z."/>
            <person name="Shi J."/>
            <person name="Tocheva E.I."/>
            <person name="Muller A."/>
            <person name="Dobro M.J."/>
            <person name="Jensen G.J."/>
        </authorList>
    </citation>
    <scope>NUCLEOTIDE SEQUENCE [LARGE SCALE GENOMIC DNA]</scope>
    <source>
        <strain evidence="2 3">ATCC 19624</strain>
    </source>
</reference>
<evidence type="ECO:0000256" key="1">
    <source>
        <dbReference type="SAM" id="Phobius"/>
    </source>
</evidence>
<dbReference type="Pfam" id="PF16868">
    <property type="entry name" value="NMT1_3"/>
    <property type="match status" value="1"/>
</dbReference>
<protein>
    <recommendedName>
        <fullName evidence="4">C4-dicarboxylate ABC transporter substrate-binding protein</fullName>
    </recommendedName>
</protein>
<accession>F3KSU0</accession>
<comment type="caution">
    <text evidence="2">The sequence shown here is derived from an EMBL/GenBank/DDBJ whole genome shotgun (WGS) entry which is preliminary data.</text>
</comment>
<dbReference type="Proteomes" id="UP000016368">
    <property type="component" value="Unassembled WGS sequence"/>
</dbReference>
<evidence type="ECO:0000313" key="2">
    <source>
        <dbReference type="EMBL" id="EGI77159.1"/>
    </source>
</evidence>
<dbReference type="PANTHER" id="PTHR42941">
    <property type="entry name" value="SLL1037 PROTEIN"/>
    <property type="match status" value="1"/>
</dbReference>
<dbReference type="InterPro" id="IPR011852">
    <property type="entry name" value="TRAP_TAXI"/>
</dbReference>
<gene>
    <name evidence="2" type="ORF">HGR_07596</name>
</gene>
<keyword evidence="3" id="KW-1185">Reference proteome</keyword>
<keyword evidence="1" id="KW-0812">Transmembrane</keyword>
<dbReference type="AlphaFoldDB" id="F3KSU0"/>
<dbReference type="PANTHER" id="PTHR42941:SF1">
    <property type="entry name" value="SLL1037 PROTEIN"/>
    <property type="match status" value="1"/>
</dbReference>
<name>F3KSU0_9BURK</name>
<dbReference type="Gene3D" id="3.40.190.10">
    <property type="entry name" value="Periplasmic binding protein-like II"/>
    <property type="match status" value="2"/>
</dbReference>